<dbReference type="InterPro" id="IPR022041">
    <property type="entry name" value="Methyltransf_FA"/>
</dbReference>
<keyword evidence="3" id="KW-1185">Reference proteome</keyword>
<proteinExistence type="predicted"/>
<evidence type="ECO:0000259" key="1">
    <source>
        <dbReference type="Pfam" id="PF12248"/>
    </source>
</evidence>
<organism evidence="2 3">
    <name type="scientific">Amphibalanus amphitrite</name>
    <name type="common">Striped barnacle</name>
    <name type="synonym">Balanus amphitrite</name>
    <dbReference type="NCBI Taxonomy" id="1232801"/>
    <lineage>
        <taxon>Eukaryota</taxon>
        <taxon>Metazoa</taxon>
        <taxon>Ecdysozoa</taxon>
        <taxon>Arthropoda</taxon>
        <taxon>Crustacea</taxon>
        <taxon>Multicrustacea</taxon>
        <taxon>Cirripedia</taxon>
        <taxon>Thoracica</taxon>
        <taxon>Thoracicalcarea</taxon>
        <taxon>Balanomorpha</taxon>
        <taxon>Balanoidea</taxon>
        <taxon>Balanidae</taxon>
        <taxon>Amphibalaninae</taxon>
        <taxon>Amphibalanus</taxon>
    </lineage>
</organism>
<comment type="caution">
    <text evidence="2">The sequence shown here is derived from an EMBL/GenBank/DDBJ whole genome shotgun (WGS) entry which is preliminary data.</text>
</comment>
<name>A0A6A4V6L4_AMPAM</name>
<dbReference type="EMBL" id="VIIS01001968">
    <property type="protein sequence ID" value="KAF0290246.1"/>
    <property type="molecule type" value="Genomic_DNA"/>
</dbReference>
<protein>
    <recommendedName>
        <fullName evidence="1">Farnesoic acid O-methyl transferase domain-containing protein</fullName>
    </recommendedName>
</protein>
<reference evidence="2 3" key="1">
    <citation type="submission" date="2019-07" db="EMBL/GenBank/DDBJ databases">
        <title>Draft genome assembly of a fouling barnacle, Amphibalanus amphitrite (Darwin, 1854): The first reference genome for Thecostraca.</title>
        <authorList>
            <person name="Kim W."/>
        </authorList>
    </citation>
    <scope>NUCLEOTIDE SEQUENCE [LARGE SCALE GENOMIC DNA]</scope>
    <source>
        <strain evidence="2">SNU_AA5</strain>
        <tissue evidence="2">Soma without cirri and trophi</tissue>
    </source>
</reference>
<feature type="domain" description="Farnesoic acid O-methyl transferase" evidence="1">
    <location>
        <begin position="336"/>
        <end position="443"/>
    </location>
</feature>
<gene>
    <name evidence="2" type="ORF">FJT64_011560</name>
</gene>
<evidence type="ECO:0000313" key="2">
    <source>
        <dbReference type="EMBL" id="KAF0290246.1"/>
    </source>
</evidence>
<accession>A0A6A4V6L4</accession>
<evidence type="ECO:0000313" key="3">
    <source>
        <dbReference type="Proteomes" id="UP000440578"/>
    </source>
</evidence>
<sequence length="492" mass="53389">MLGMAFASIETRYGSGARRSGLKLLIEPLEEHQAASVTQCLVLCGALAGCVALNSGTISDGINCQLLGQRACDGLPLVADAAVNYYDVYDERRNLTAETQTPFWDDPGCVHDGYCAAECAAEAAGEFCAADAHCSVHLKPTGVYRCLNSTCQQSESAEFWEVRPGLMLPRWQLWRIDSFAWTWKKLKPGTCSLDVTVKIGSNATVNIVPSWSDDPEATGTRLLFKFTSESTNLTYQDSNGNGHQLSMGVDTIGMVNSDSYSPLKISWCGGNMAIGPASNPTLVTGSAILTQPLNFVAVHSGKNAADSWMKVDSGVADSWLFEETGVDTDVAMPIPNHSYVYRRINATNNVTVKYDCKARSDCVVRLRGDPRQVLNIVSGARDNTGFLLKYRAVTSEDIEFVNTGPVTSETEFNTFTVHYNSGSVTVHRNDAPSPIYTATTPYSMPEITLIGLGGCCGNKTIRAARYDPAWRTDTWLTEGRGYSNGDEPPPEP</sequence>
<dbReference type="AlphaFoldDB" id="A0A6A4V6L4"/>
<dbReference type="Pfam" id="PF12248">
    <property type="entry name" value="Methyltransf_FA"/>
    <property type="match status" value="1"/>
</dbReference>
<dbReference type="Proteomes" id="UP000440578">
    <property type="component" value="Unassembled WGS sequence"/>
</dbReference>